<proteinExistence type="predicted"/>
<evidence type="ECO:0000256" key="1">
    <source>
        <dbReference type="SAM" id="MobiDB-lite"/>
    </source>
</evidence>
<sequence>MDKLPSPMDESPSPTDELPPSPLLKSRIPRKTILVDRNLFTGYESRIQDLHCPIRKGITCYRRDDTIFEHNIHSSGKHEPRIIIPKHPSRDLAKILFVPIKGNRILLFAKYLGNGFYLHLSIHEICSDNRAGPALWVFNGSLDGHFDNYDLGPIKSTENSLGITFAVRFIDHWKLFDISTTDTDASDNCPLIESGRIDFDLKLKSKWVHRKYLVILSPDRRILLNAAQERGRHKETIDIHYLDSGGTNNMNFSFVTRISIPYPRFPEDLPANFQPPVLAFSADGCKFAMAMACGRVSVWDIRSKVPFKTFIQVPKSDFDDPVRYLQFSSGKLGKEALVFVEHDHLSRCEVIHVIDATSFETEEILFLKLEDPEVYRGVGSVFFDPSGGTLYVELAGTLYQWDLRKSEPGPEWWIGEE</sequence>
<dbReference type="InterPro" id="IPR015943">
    <property type="entry name" value="WD40/YVTN_repeat-like_dom_sf"/>
</dbReference>
<dbReference type="OrthoDB" id="10376603at2759"/>
<dbReference type="InterPro" id="IPR036322">
    <property type="entry name" value="WD40_repeat_dom_sf"/>
</dbReference>
<accession>A0A0C9WHM4</accession>
<dbReference type="Gene3D" id="2.130.10.10">
    <property type="entry name" value="YVTN repeat-like/Quinoprotein amine dehydrogenase"/>
    <property type="match status" value="1"/>
</dbReference>
<dbReference type="EMBL" id="KN839006">
    <property type="protein sequence ID" value="KIJ91449.1"/>
    <property type="molecule type" value="Genomic_DNA"/>
</dbReference>
<protein>
    <recommendedName>
        <fullName evidence="4">DUF2415 domain-containing protein</fullName>
    </recommendedName>
</protein>
<organism evidence="2 3">
    <name type="scientific">Laccaria amethystina LaAM-08-1</name>
    <dbReference type="NCBI Taxonomy" id="1095629"/>
    <lineage>
        <taxon>Eukaryota</taxon>
        <taxon>Fungi</taxon>
        <taxon>Dikarya</taxon>
        <taxon>Basidiomycota</taxon>
        <taxon>Agaricomycotina</taxon>
        <taxon>Agaricomycetes</taxon>
        <taxon>Agaricomycetidae</taxon>
        <taxon>Agaricales</taxon>
        <taxon>Agaricineae</taxon>
        <taxon>Hydnangiaceae</taxon>
        <taxon>Laccaria</taxon>
    </lineage>
</organism>
<dbReference type="STRING" id="1095629.A0A0C9WHM4"/>
<dbReference type="HOGENOM" id="CLU_031726_0_0_1"/>
<gene>
    <name evidence="2" type="ORF">K443DRAFT_14388</name>
</gene>
<dbReference type="AlphaFoldDB" id="A0A0C9WHM4"/>
<evidence type="ECO:0008006" key="4">
    <source>
        <dbReference type="Google" id="ProtNLM"/>
    </source>
</evidence>
<feature type="region of interest" description="Disordered" evidence="1">
    <location>
        <begin position="1"/>
        <end position="24"/>
    </location>
</feature>
<keyword evidence="3" id="KW-1185">Reference proteome</keyword>
<reference evidence="2 3" key="1">
    <citation type="submission" date="2014-04" db="EMBL/GenBank/DDBJ databases">
        <authorList>
            <consortium name="DOE Joint Genome Institute"/>
            <person name="Kuo A."/>
            <person name="Kohler A."/>
            <person name="Nagy L.G."/>
            <person name="Floudas D."/>
            <person name="Copeland A."/>
            <person name="Barry K.W."/>
            <person name="Cichocki N."/>
            <person name="Veneault-Fourrey C."/>
            <person name="LaButti K."/>
            <person name="Lindquist E.A."/>
            <person name="Lipzen A."/>
            <person name="Lundell T."/>
            <person name="Morin E."/>
            <person name="Murat C."/>
            <person name="Sun H."/>
            <person name="Tunlid A."/>
            <person name="Henrissat B."/>
            <person name="Grigoriev I.V."/>
            <person name="Hibbett D.S."/>
            <person name="Martin F."/>
            <person name="Nordberg H.P."/>
            <person name="Cantor M.N."/>
            <person name="Hua S.X."/>
        </authorList>
    </citation>
    <scope>NUCLEOTIDE SEQUENCE [LARGE SCALE GENOMIC DNA]</scope>
    <source>
        <strain evidence="2 3">LaAM-08-1</strain>
    </source>
</reference>
<name>A0A0C9WHM4_9AGAR</name>
<reference evidence="3" key="2">
    <citation type="submission" date="2015-01" db="EMBL/GenBank/DDBJ databases">
        <title>Evolutionary Origins and Diversification of the Mycorrhizal Mutualists.</title>
        <authorList>
            <consortium name="DOE Joint Genome Institute"/>
            <consortium name="Mycorrhizal Genomics Consortium"/>
            <person name="Kohler A."/>
            <person name="Kuo A."/>
            <person name="Nagy L.G."/>
            <person name="Floudas D."/>
            <person name="Copeland A."/>
            <person name="Barry K.W."/>
            <person name="Cichocki N."/>
            <person name="Veneault-Fourrey C."/>
            <person name="LaButti K."/>
            <person name="Lindquist E.A."/>
            <person name="Lipzen A."/>
            <person name="Lundell T."/>
            <person name="Morin E."/>
            <person name="Murat C."/>
            <person name="Riley R."/>
            <person name="Ohm R."/>
            <person name="Sun H."/>
            <person name="Tunlid A."/>
            <person name="Henrissat B."/>
            <person name="Grigoriev I.V."/>
            <person name="Hibbett D.S."/>
            <person name="Martin F."/>
        </authorList>
    </citation>
    <scope>NUCLEOTIDE SEQUENCE [LARGE SCALE GENOMIC DNA]</scope>
    <source>
        <strain evidence="3">LaAM-08-1</strain>
    </source>
</reference>
<evidence type="ECO:0000313" key="2">
    <source>
        <dbReference type="EMBL" id="KIJ91449.1"/>
    </source>
</evidence>
<dbReference type="SUPFAM" id="SSF50978">
    <property type="entry name" value="WD40 repeat-like"/>
    <property type="match status" value="1"/>
</dbReference>
<dbReference type="Proteomes" id="UP000054477">
    <property type="component" value="Unassembled WGS sequence"/>
</dbReference>
<evidence type="ECO:0000313" key="3">
    <source>
        <dbReference type="Proteomes" id="UP000054477"/>
    </source>
</evidence>